<dbReference type="EMBL" id="CCSB01000001">
    <property type="protein sequence ID" value="CDZ76446.1"/>
    <property type="molecule type" value="Genomic_DNA"/>
</dbReference>
<dbReference type="OrthoDB" id="5632254at2"/>
<accession>A0A078KTU0</accession>
<feature type="compositionally biased region" description="Polar residues" evidence="1">
    <location>
        <begin position="307"/>
        <end position="316"/>
    </location>
</feature>
<evidence type="ECO:0000313" key="2">
    <source>
        <dbReference type="EMBL" id="CDZ76446.1"/>
    </source>
</evidence>
<feature type="compositionally biased region" description="Polar residues" evidence="1">
    <location>
        <begin position="466"/>
        <end position="478"/>
    </location>
</feature>
<reference evidence="2 3" key="1">
    <citation type="submission" date="2014-06" db="EMBL/GenBank/DDBJ databases">
        <authorList>
            <person name="Urmite Genomes Urmite Genomes"/>
        </authorList>
    </citation>
    <scope>NUCLEOTIDE SEQUENCE [LARGE SCALE GENOMIC DNA]</scope>
</reference>
<dbReference type="eggNOG" id="ENOG5031EME">
    <property type="taxonomic scope" value="Bacteria"/>
</dbReference>
<dbReference type="RefSeq" id="WP_043872976.1">
    <property type="nucleotide sequence ID" value="NZ_CCVW01000001.1"/>
</dbReference>
<evidence type="ECO:0000256" key="1">
    <source>
        <dbReference type="SAM" id="MobiDB-lite"/>
    </source>
</evidence>
<feature type="region of interest" description="Disordered" evidence="1">
    <location>
        <begin position="297"/>
        <end position="332"/>
    </location>
</feature>
<feature type="compositionally biased region" description="Low complexity" evidence="1">
    <location>
        <begin position="297"/>
        <end position="306"/>
    </location>
</feature>
<dbReference type="AlphaFoldDB" id="A0A078KTU0"/>
<proteinExistence type="predicted"/>
<sequence>MKNYINSINQKTGNRYYNSKKYSKALIHYLKGLAILETQIDQSPKILTSIAFCDHYVYALTDVLYTQSQLINQFVRESVNVTNDELLENLSFYRSMLTTITNRVISMSDSWENIRNEKKRTTKAQQVTVVYKLLAENLELLSDLWFATADELGVTTPHYERLLNESCRAMKLAIATQSKLPGAIGLNMHCGYLNLLERLYYFKQDTASKQEFLAKMKAHLERYQLLAVTQDNPPTQLELISYALLVDVKLHGISNNYLIAQGQALVDSIIEDNPAASQAISDFNKLVELSSHFPSSSHASASQQAPIQTLSRATPTSSSSSSEVPQAPMEPNPLGNIVRLLMRNPERIEQMVDKLYSLGSGEFSRLYPASDLSFLIREHEKSYVKQSLIDCAEQGDEAEVLDLLTPALKYLADCYLKQEKHSHNRARELFNAGKPWQKRAILLSLNIQTGIPSTHLPLIEPKRLRTGSTQSQPSQTLATEMHKKARKRSDSISSESQTPQLGSTLAHEEQVLAHWDQMQNSDISTLTQEEAVQTRSILKDSGFGSGLAFFASSSESSQGLNESHPKVQAFIHAMENIETYAFHPRRKKRLLANLLTIMGEFLEVNPDSPIKKVIAVVLSVESLYKTALKIYPCHEITNTRLPYLLHKHSRLFHDHHSFVLAADKTSQSDEELFKDAIESMLTDLETIYLARHEQLEFLINSLFEYITTKISQYNLMKEEDRAMLIDLFNGHISPSDACSSGTPLLW</sequence>
<keyword evidence="3" id="KW-1185">Reference proteome</keyword>
<gene>
    <name evidence="2" type="ORF">BN59_00715</name>
</gene>
<protein>
    <submittedName>
        <fullName evidence="2">Uncharacterized protein</fullName>
    </submittedName>
</protein>
<feature type="compositionally biased region" description="Polar residues" evidence="1">
    <location>
        <begin position="491"/>
        <end position="503"/>
    </location>
</feature>
<dbReference type="Proteomes" id="UP000044071">
    <property type="component" value="Unassembled WGS sequence"/>
</dbReference>
<name>A0A078KTU0_9GAMM</name>
<organism evidence="2 3">
    <name type="scientific">Legionella massiliensis</name>
    <dbReference type="NCBI Taxonomy" id="1034943"/>
    <lineage>
        <taxon>Bacteria</taxon>
        <taxon>Pseudomonadati</taxon>
        <taxon>Pseudomonadota</taxon>
        <taxon>Gammaproteobacteria</taxon>
        <taxon>Legionellales</taxon>
        <taxon>Legionellaceae</taxon>
        <taxon>Legionella</taxon>
    </lineage>
</organism>
<feature type="region of interest" description="Disordered" evidence="1">
    <location>
        <begin position="464"/>
        <end position="505"/>
    </location>
</feature>
<evidence type="ECO:0000313" key="3">
    <source>
        <dbReference type="Proteomes" id="UP000044071"/>
    </source>
</evidence>